<dbReference type="EMBL" id="JBHSXN010000002">
    <property type="protein sequence ID" value="MFC6953579.1"/>
    <property type="molecule type" value="Genomic_DNA"/>
</dbReference>
<evidence type="ECO:0000313" key="2">
    <source>
        <dbReference type="Proteomes" id="UP001596395"/>
    </source>
</evidence>
<protein>
    <submittedName>
        <fullName evidence="1">HAD-IIA family hydrolase</fullName>
    </submittedName>
</protein>
<dbReference type="Pfam" id="PF13344">
    <property type="entry name" value="Hydrolase_6"/>
    <property type="match status" value="1"/>
</dbReference>
<comment type="caution">
    <text evidence="1">The sequence shown here is derived from an EMBL/GenBank/DDBJ whole genome shotgun (WGS) entry which is preliminary data.</text>
</comment>
<reference evidence="1 2" key="1">
    <citation type="journal article" date="2019" name="Int. J. Syst. Evol. Microbiol.">
        <title>The Global Catalogue of Microorganisms (GCM) 10K type strain sequencing project: providing services to taxonomists for standard genome sequencing and annotation.</title>
        <authorList>
            <consortium name="The Broad Institute Genomics Platform"/>
            <consortium name="The Broad Institute Genome Sequencing Center for Infectious Disease"/>
            <person name="Wu L."/>
            <person name="Ma J."/>
        </authorList>
    </citation>
    <scope>NUCLEOTIDE SEQUENCE [LARGE SCALE GENOMIC DNA]</scope>
    <source>
        <strain evidence="1 2">GX26</strain>
    </source>
</reference>
<dbReference type="SUPFAM" id="SSF56784">
    <property type="entry name" value="HAD-like"/>
    <property type="match status" value="1"/>
</dbReference>
<gene>
    <name evidence="1" type="ORF">ACFQGB_11960</name>
</gene>
<sequence length="260" mass="26924">MRDFEGVVFDVDGTLVRGRKPIPGAAETVRAVRESGARVAFVTNNPTRTPDSYVGKLRGAGIDATADEVVTSGTATVAFLEREHPGDAAFVVGEQGLASQLANATLDVVDDPTAADGVVASIDREFTYDRLTDALTAFESGVDWFVGSDPDRTIPTDSGLVPGSGAIVESVAAVAERRPDAVLGKPHPFTRDLVFDRLGCDPARALVVGDRLDTDVAFGAGAGATTALVETGVATSADAAASDVTPDHVLSDVTRVLDIE</sequence>
<accession>A0ABD5VDH2</accession>
<dbReference type="InterPro" id="IPR036412">
    <property type="entry name" value="HAD-like_sf"/>
</dbReference>
<proteinExistence type="predicted"/>
<keyword evidence="2" id="KW-1185">Reference proteome</keyword>
<dbReference type="PANTHER" id="PTHR19288:SF46">
    <property type="entry name" value="HALOACID DEHALOGENASE-LIKE HYDROLASE DOMAIN-CONTAINING PROTEIN 2"/>
    <property type="match status" value="1"/>
</dbReference>
<dbReference type="NCBIfam" id="TIGR01460">
    <property type="entry name" value="HAD-SF-IIA"/>
    <property type="match status" value="1"/>
</dbReference>
<organism evidence="1 2">
    <name type="scientific">Halorubellus litoreus</name>
    <dbReference type="NCBI Taxonomy" id="755308"/>
    <lineage>
        <taxon>Archaea</taxon>
        <taxon>Methanobacteriati</taxon>
        <taxon>Methanobacteriota</taxon>
        <taxon>Stenosarchaea group</taxon>
        <taxon>Halobacteria</taxon>
        <taxon>Halobacteriales</taxon>
        <taxon>Halorubellaceae</taxon>
        <taxon>Halorubellus</taxon>
    </lineage>
</organism>
<dbReference type="PIRSF" id="PIRSF000915">
    <property type="entry name" value="PGP-type_phosphatase"/>
    <property type="match status" value="1"/>
</dbReference>
<dbReference type="InterPro" id="IPR006357">
    <property type="entry name" value="HAD-SF_hydro_IIA"/>
</dbReference>
<dbReference type="RefSeq" id="WP_336350536.1">
    <property type="nucleotide sequence ID" value="NZ_JAZAQL010000002.1"/>
</dbReference>
<dbReference type="GO" id="GO:0016787">
    <property type="term" value="F:hydrolase activity"/>
    <property type="evidence" value="ECO:0007669"/>
    <property type="project" value="UniProtKB-KW"/>
</dbReference>
<dbReference type="Gene3D" id="3.40.50.1000">
    <property type="entry name" value="HAD superfamily/HAD-like"/>
    <property type="match status" value="2"/>
</dbReference>
<keyword evidence="1" id="KW-0378">Hydrolase</keyword>
<dbReference type="Proteomes" id="UP001596395">
    <property type="component" value="Unassembled WGS sequence"/>
</dbReference>
<dbReference type="InterPro" id="IPR023214">
    <property type="entry name" value="HAD_sf"/>
</dbReference>
<dbReference type="AlphaFoldDB" id="A0ABD5VDH2"/>
<dbReference type="Pfam" id="PF13242">
    <property type="entry name" value="Hydrolase_like"/>
    <property type="match status" value="1"/>
</dbReference>
<name>A0ABD5VDH2_9EURY</name>
<evidence type="ECO:0000313" key="1">
    <source>
        <dbReference type="EMBL" id="MFC6953579.1"/>
    </source>
</evidence>
<dbReference type="PANTHER" id="PTHR19288">
    <property type="entry name" value="4-NITROPHENYLPHOSPHATASE-RELATED"/>
    <property type="match status" value="1"/>
</dbReference>